<dbReference type="AlphaFoldDB" id="A0A086ZN32"/>
<gene>
    <name evidence="4" type="ORF">BBIA_0064</name>
</gene>
<dbReference type="NCBIfam" id="TIGR02543">
    <property type="entry name" value="List_Bact_rpt"/>
    <property type="match status" value="1"/>
</dbReference>
<evidence type="ECO:0000256" key="2">
    <source>
        <dbReference type="SAM" id="SignalP"/>
    </source>
</evidence>
<dbReference type="GO" id="GO:0030313">
    <property type="term" value="C:cell envelope"/>
    <property type="evidence" value="ECO:0007669"/>
    <property type="project" value="UniProtKB-SubCell"/>
</dbReference>
<comment type="caution">
    <text evidence="4">The sequence shown here is derived from an EMBL/GenBank/DDBJ whole genome shotgun (WGS) entry which is preliminary data.</text>
</comment>
<feature type="domain" description="DUF5648" evidence="3">
    <location>
        <begin position="627"/>
        <end position="683"/>
    </location>
</feature>
<protein>
    <submittedName>
        <fullName evidence="4">KxYKxGKxW signal peptide</fullName>
    </submittedName>
</protein>
<evidence type="ECO:0000313" key="4">
    <source>
        <dbReference type="EMBL" id="KFI47932.1"/>
    </source>
</evidence>
<accession>A0A086ZN32</accession>
<evidence type="ECO:0000259" key="3">
    <source>
        <dbReference type="Pfam" id="PF18885"/>
    </source>
</evidence>
<dbReference type="OrthoDB" id="3240520at2"/>
<evidence type="ECO:0000313" key="5">
    <source>
        <dbReference type="Proteomes" id="UP000029108"/>
    </source>
</evidence>
<dbReference type="eggNOG" id="COG3757">
    <property type="taxonomic scope" value="Bacteria"/>
</dbReference>
<sequence length="692" mass="74405">MTGNAKVWRAPLAGLASVAMIATMGVTAFSASAAAAEVTLNTGAGSFADGKTSKTITDSNDSTAKIENLNNELPTREGYTFTGWYEDGSKTAVSPNDETLAGKTLTAHWTTNVNGGKVTFKPAGASLDKVSVVNLDGSKTPSAAVNEIVVPVASGDVLAEWQVPADSNPLDANQYEWYTAANGGSKTDVKNLKGGDTAYLQLTQLTNSAKVKYDTTSLLKDSFADTKTEYRAASGTKVAAPEGYYYGNGNDGGFLPTWTGKYANGAAYDSNKGIENGKGDLTFTATASTTFAHVVTFVNYDGKKTTTSDKTLLVKDGTTVNSSKRFSEPKSTGDNTFGGFYTSNEFKKNQKANLDASVKTDVTLYAKWDAVAKDVTVSFDPYYDNAPAAETQTVKANGWLAQPKTPTRAGYVFKGWEYTKANGTKAVVSKDAFDDFFPVKVTELKVTDNKASFFAVWQRTERSAYYDAKNAVLINSGDAEVDEANKANYTRQSLVEYTDAYNAATDGEGDGDFDYNQAAKDLKAAQKKLVQKASDKVYVLYNKNNSDHLYTTVQSEYAMLANLGWRAEGVSFKATLKKAPYATAIYRIYNPVSGEHLFAQKAEADAAVAAGWTYDAPAYKDSVQLPTGWKQGNPVPFFYAPQNATTTLNRLFNPNARDAGSHYYTASKGEASSLVKLGWKLEKASALKVAAK</sequence>
<dbReference type="Proteomes" id="UP000029108">
    <property type="component" value="Unassembled WGS sequence"/>
</dbReference>
<dbReference type="EMBL" id="JGYN01000030">
    <property type="protein sequence ID" value="KFI47932.1"/>
    <property type="molecule type" value="Genomic_DNA"/>
</dbReference>
<feature type="chain" id="PRO_5039497610" evidence="2">
    <location>
        <begin position="36"/>
        <end position="692"/>
    </location>
</feature>
<keyword evidence="5" id="KW-1185">Reference proteome</keyword>
<evidence type="ECO:0000256" key="1">
    <source>
        <dbReference type="ARBA" id="ARBA00004196"/>
    </source>
</evidence>
<organism evidence="4 5">
    <name type="scientific">Bifidobacterium biavatii DSM 23969</name>
    <dbReference type="NCBI Taxonomy" id="1437608"/>
    <lineage>
        <taxon>Bacteria</taxon>
        <taxon>Bacillati</taxon>
        <taxon>Actinomycetota</taxon>
        <taxon>Actinomycetes</taxon>
        <taxon>Bifidobacteriales</taxon>
        <taxon>Bifidobacteriaceae</taxon>
        <taxon>Bifidobacterium</taxon>
    </lineage>
</organism>
<dbReference type="Gene3D" id="2.60.40.4270">
    <property type="entry name" value="Listeria-Bacteroides repeat domain"/>
    <property type="match status" value="3"/>
</dbReference>
<comment type="subcellular location">
    <subcellularLocation>
        <location evidence="1">Cell envelope</location>
    </subcellularLocation>
</comment>
<dbReference type="RefSeq" id="WP_033494483.1">
    <property type="nucleotide sequence ID" value="NZ_JDUU01000016.1"/>
</dbReference>
<reference evidence="4 5" key="1">
    <citation type="submission" date="2014-03" db="EMBL/GenBank/DDBJ databases">
        <title>Genomics of Bifidobacteria.</title>
        <authorList>
            <person name="Ventura M."/>
            <person name="Milani C."/>
            <person name="Lugli G.A."/>
        </authorList>
    </citation>
    <scope>NUCLEOTIDE SEQUENCE [LARGE SCALE GENOMIC DNA]</scope>
    <source>
        <strain evidence="4 5">DSM 23969</strain>
    </source>
</reference>
<dbReference type="InterPro" id="IPR013378">
    <property type="entry name" value="InlB-like_B-rpt"/>
</dbReference>
<dbReference type="InterPro" id="IPR042229">
    <property type="entry name" value="Listeria/Bacterioides_rpt_sf"/>
</dbReference>
<name>A0A086ZN32_9BIFI</name>
<dbReference type="InterPro" id="IPR043708">
    <property type="entry name" value="DUF5648"/>
</dbReference>
<feature type="domain" description="DUF5648" evidence="3">
    <location>
        <begin position="515"/>
        <end position="619"/>
    </location>
</feature>
<feature type="signal peptide" evidence="2">
    <location>
        <begin position="1"/>
        <end position="35"/>
    </location>
</feature>
<dbReference type="Pfam" id="PF18885">
    <property type="entry name" value="DUF5648"/>
    <property type="match status" value="2"/>
</dbReference>
<dbReference type="Pfam" id="PF09479">
    <property type="entry name" value="Flg_new"/>
    <property type="match status" value="3"/>
</dbReference>
<proteinExistence type="predicted"/>
<dbReference type="STRING" id="1437608.GCA_000771645_00776"/>
<keyword evidence="2" id="KW-0732">Signal</keyword>